<sequence length="75" mass="8259">MSQELRQKVVVKPGGVIEFSSPELTPGDLVDVIVIRDLAKKRQSLRSIIGTGKGCFATPQEADDFISKERDAWSL</sequence>
<protein>
    <submittedName>
        <fullName evidence="1">Uncharacterized protein</fullName>
    </submittedName>
</protein>
<dbReference type="AlphaFoldDB" id="A0A8J6XHH4"/>
<evidence type="ECO:0000313" key="2">
    <source>
        <dbReference type="Proteomes" id="UP000629098"/>
    </source>
</evidence>
<evidence type="ECO:0000313" key="1">
    <source>
        <dbReference type="EMBL" id="MBD2774473.1"/>
    </source>
</evidence>
<gene>
    <name evidence="1" type="ORF">ICL16_20970</name>
</gene>
<accession>A0A8J6XHH4</accession>
<dbReference type="EMBL" id="JACXAE010000071">
    <property type="protein sequence ID" value="MBD2774473.1"/>
    <property type="molecule type" value="Genomic_DNA"/>
</dbReference>
<keyword evidence="2" id="KW-1185">Reference proteome</keyword>
<proteinExistence type="predicted"/>
<organism evidence="1 2">
    <name type="scientific">Iningainema tapete BLCC-T55</name>
    <dbReference type="NCBI Taxonomy" id="2748662"/>
    <lineage>
        <taxon>Bacteria</taxon>
        <taxon>Bacillati</taxon>
        <taxon>Cyanobacteriota</taxon>
        <taxon>Cyanophyceae</taxon>
        <taxon>Nostocales</taxon>
        <taxon>Scytonemataceae</taxon>
        <taxon>Iningainema tapete</taxon>
    </lineage>
</organism>
<comment type="caution">
    <text evidence="1">The sequence shown here is derived from an EMBL/GenBank/DDBJ whole genome shotgun (WGS) entry which is preliminary data.</text>
</comment>
<reference evidence="1" key="1">
    <citation type="submission" date="2020-09" db="EMBL/GenBank/DDBJ databases">
        <title>Iningainema tapete sp. nov. (Scytonemataceae, Cyanobacteria) from greenhouses in central Florida (USA) produces two types of nodularin with biosynthetic potential for microcystin-LR and anabaenopeptins.</title>
        <authorList>
            <person name="Berthold D.E."/>
            <person name="Lefler F.W."/>
            <person name="Huang I.-S."/>
            <person name="Abdulla H."/>
            <person name="Zimba P.V."/>
            <person name="Laughinghouse H.D. IV."/>
        </authorList>
    </citation>
    <scope>NUCLEOTIDE SEQUENCE</scope>
    <source>
        <strain evidence="1">BLCCT55</strain>
    </source>
</reference>
<dbReference type="Proteomes" id="UP000629098">
    <property type="component" value="Unassembled WGS sequence"/>
</dbReference>
<name>A0A8J6XHH4_9CYAN</name>
<dbReference type="RefSeq" id="WP_190831561.1">
    <property type="nucleotide sequence ID" value="NZ_CAWPPI010000071.1"/>
</dbReference>